<keyword evidence="4" id="KW-1003">Cell membrane</keyword>
<dbReference type="PANTHER" id="PTHR34584:SF1">
    <property type="entry name" value="NA(+)_H(+) ANTIPORTER SUBUNIT E1"/>
    <property type="match status" value="1"/>
</dbReference>
<name>A0ABN0X3K2_9LACT</name>
<comment type="caution">
    <text evidence="9">The sequence shown here is derived from an EMBL/GenBank/DDBJ whole genome shotgun (WGS) entry which is preliminary data.</text>
</comment>
<sequence>MKSLMKTIWTDFVENKEIILILTIAWIILFEEISLFVILTGVVAAFLVTEFTDRFLLKENYEHSYVIGLGTLIKYVGRLLYEIYVAGISVIPSIFTGKADVQIIRTKTKLTDELLIDLVANAITLTPGSVTVNKKGRNLYVLALNPDIPEEGEPELIPGVIEDILYDYENKIDGKA</sequence>
<evidence type="ECO:0000313" key="9">
    <source>
        <dbReference type="EMBL" id="GAA0354129.1"/>
    </source>
</evidence>
<dbReference type="Proteomes" id="UP001501166">
    <property type="component" value="Unassembled WGS sequence"/>
</dbReference>
<keyword evidence="5 8" id="KW-0812">Transmembrane</keyword>
<keyword evidence="7 8" id="KW-0472">Membrane</keyword>
<evidence type="ECO:0000256" key="1">
    <source>
        <dbReference type="ARBA" id="ARBA00004651"/>
    </source>
</evidence>
<organism evidence="9 10">
    <name type="scientific">Alkalibacterium iburiense</name>
    <dbReference type="NCBI Taxonomy" id="290589"/>
    <lineage>
        <taxon>Bacteria</taxon>
        <taxon>Bacillati</taxon>
        <taxon>Bacillota</taxon>
        <taxon>Bacilli</taxon>
        <taxon>Lactobacillales</taxon>
        <taxon>Carnobacteriaceae</taxon>
        <taxon>Alkalibacterium</taxon>
    </lineage>
</organism>
<dbReference type="Pfam" id="PF01899">
    <property type="entry name" value="MNHE"/>
    <property type="match status" value="1"/>
</dbReference>
<dbReference type="PANTHER" id="PTHR34584">
    <property type="entry name" value="NA(+)/H(+) ANTIPORTER SUBUNIT E1"/>
    <property type="match status" value="1"/>
</dbReference>
<keyword evidence="6 8" id="KW-1133">Transmembrane helix</keyword>
<feature type="transmembrane region" description="Helical" evidence="8">
    <location>
        <begin position="20"/>
        <end position="48"/>
    </location>
</feature>
<comment type="similarity">
    <text evidence="2">Belongs to the CPA3 antiporters (TC 2.A.63) subunit E family.</text>
</comment>
<evidence type="ECO:0000313" key="10">
    <source>
        <dbReference type="Proteomes" id="UP001501166"/>
    </source>
</evidence>
<comment type="subcellular location">
    <subcellularLocation>
        <location evidence="1">Cell membrane</location>
        <topology evidence="1">Multi-pass membrane protein</topology>
    </subcellularLocation>
</comment>
<evidence type="ECO:0000256" key="2">
    <source>
        <dbReference type="ARBA" id="ARBA00006228"/>
    </source>
</evidence>
<keyword evidence="3" id="KW-0813">Transport</keyword>
<proteinExistence type="inferred from homology"/>
<evidence type="ECO:0000256" key="3">
    <source>
        <dbReference type="ARBA" id="ARBA00022449"/>
    </source>
</evidence>
<evidence type="ECO:0000256" key="4">
    <source>
        <dbReference type="ARBA" id="ARBA00022475"/>
    </source>
</evidence>
<keyword evidence="10" id="KW-1185">Reference proteome</keyword>
<accession>A0ABN0X3K2</accession>
<protein>
    <submittedName>
        <fullName evidence="9">Uncharacterized protein</fullName>
    </submittedName>
</protein>
<keyword evidence="3" id="KW-0050">Antiport</keyword>
<reference evidence="9 10" key="1">
    <citation type="journal article" date="2019" name="Int. J. Syst. Evol. Microbiol.">
        <title>The Global Catalogue of Microorganisms (GCM) 10K type strain sequencing project: providing services to taxonomists for standard genome sequencing and annotation.</title>
        <authorList>
            <consortium name="The Broad Institute Genomics Platform"/>
            <consortium name="The Broad Institute Genome Sequencing Center for Infectious Disease"/>
            <person name="Wu L."/>
            <person name="Ma J."/>
        </authorList>
    </citation>
    <scope>NUCLEOTIDE SEQUENCE [LARGE SCALE GENOMIC DNA]</scope>
    <source>
        <strain evidence="9 10">JCM 12662</strain>
    </source>
</reference>
<dbReference type="InterPro" id="IPR002758">
    <property type="entry name" value="Cation_antiport_E"/>
</dbReference>
<evidence type="ECO:0000256" key="5">
    <source>
        <dbReference type="ARBA" id="ARBA00022692"/>
    </source>
</evidence>
<evidence type="ECO:0000256" key="8">
    <source>
        <dbReference type="SAM" id="Phobius"/>
    </source>
</evidence>
<evidence type="ECO:0000256" key="6">
    <source>
        <dbReference type="ARBA" id="ARBA00022989"/>
    </source>
</evidence>
<gene>
    <name evidence="9" type="ORF">GCM10008932_03940</name>
</gene>
<evidence type="ECO:0000256" key="7">
    <source>
        <dbReference type="ARBA" id="ARBA00023136"/>
    </source>
</evidence>
<dbReference type="RefSeq" id="WP_343753470.1">
    <property type="nucleotide sequence ID" value="NZ_BAAACW010000024.1"/>
</dbReference>
<dbReference type="EMBL" id="BAAACW010000024">
    <property type="protein sequence ID" value="GAA0354129.1"/>
    <property type="molecule type" value="Genomic_DNA"/>
</dbReference>